<dbReference type="Gene3D" id="1.25.40.10">
    <property type="entry name" value="Tetratricopeptide repeat domain"/>
    <property type="match status" value="1"/>
</dbReference>
<dbReference type="RefSeq" id="WP_213640031.1">
    <property type="nucleotide sequence ID" value="NZ_JADPMV010000001.1"/>
</dbReference>
<dbReference type="Proteomes" id="UP001196601">
    <property type="component" value="Unassembled WGS sequence"/>
</dbReference>
<dbReference type="EMBL" id="JADPMV010000001">
    <property type="protein sequence ID" value="MBS7662739.1"/>
    <property type="molecule type" value="Genomic_DNA"/>
</dbReference>
<evidence type="ECO:0000313" key="3">
    <source>
        <dbReference type="Proteomes" id="UP001196601"/>
    </source>
</evidence>
<evidence type="ECO:0000313" key="2">
    <source>
        <dbReference type="EMBL" id="MBS7662739.1"/>
    </source>
</evidence>
<gene>
    <name evidence="2" type="ORF">I0D00_12420</name>
</gene>
<keyword evidence="1" id="KW-0802">TPR repeat</keyword>
<accession>A0ABS5Q259</accession>
<sequence>MLESLEKMLAQGMDNALLRFGLGKGYLDAGEFARAAEHLQRCVEHDPKYSAAWKLLGKAQLELGDQQAAERAWQQGIAAAQGHGDKQAEKEMTVFLKRLQRHQPGD</sequence>
<reference evidence="2 3" key="1">
    <citation type="journal article" date="2021" name="Syst. Appl. Microbiol.">
        <title>Pseudomonas lalucatii sp. nov. isolated from Vallgornera, a karstic cave in Mallorca, Western Mediterranean.</title>
        <authorList>
            <person name="Busquets A."/>
            <person name="Mulet M."/>
            <person name="Gomila M."/>
            <person name="Garcia-Valdes E."/>
        </authorList>
    </citation>
    <scope>NUCLEOTIDE SEQUENCE [LARGE SCALE GENOMIC DNA]</scope>
    <source>
        <strain evidence="2 3">R1b54</strain>
    </source>
</reference>
<dbReference type="InterPro" id="IPR011990">
    <property type="entry name" value="TPR-like_helical_dom_sf"/>
</dbReference>
<proteinExistence type="predicted"/>
<keyword evidence="3" id="KW-1185">Reference proteome</keyword>
<dbReference type="SUPFAM" id="SSF48452">
    <property type="entry name" value="TPR-like"/>
    <property type="match status" value="1"/>
</dbReference>
<feature type="repeat" description="TPR" evidence="1">
    <location>
        <begin position="16"/>
        <end position="49"/>
    </location>
</feature>
<dbReference type="PROSITE" id="PS50005">
    <property type="entry name" value="TPR"/>
    <property type="match status" value="1"/>
</dbReference>
<name>A0ABS5Q259_9PSED</name>
<comment type="caution">
    <text evidence="2">The sequence shown here is derived from an EMBL/GenBank/DDBJ whole genome shotgun (WGS) entry which is preliminary data.</text>
</comment>
<evidence type="ECO:0000256" key="1">
    <source>
        <dbReference type="PROSITE-ProRule" id="PRU00339"/>
    </source>
</evidence>
<dbReference type="InterPro" id="IPR019734">
    <property type="entry name" value="TPR_rpt"/>
</dbReference>
<dbReference type="SMART" id="SM00028">
    <property type="entry name" value="TPR"/>
    <property type="match status" value="2"/>
</dbReference>
<organism evidence="2 3">
    <name type="scientific">Pseudomonas lalucatii</name>
    <dbReference type="NCBI Taxonomy" id="1424203"/>
    <lineage>
        <taxon>Bacteria</taxon>
        <taxon>Pseudomonadati</taxon>
        <taxon>Pseudomonadota</taxon>
        <taxon>Gammaproteobacteria</taxon>
        <taxon>Pseudomonadales</taxon>
        <taxon>Pseudomonadaceae</taxon>
        <taxon>Pseudomonas</taxon>
    </lineage>
</organism>
<protein>
    <submittedName>
        <fullName evidence="2">Tetratricopeptide repeat protein</fullName>
    </submittedName>
</protein>
<dbReference type="Pfam" id="PF13432">
    <property type="entry name" value="TPR_16"/>
    <property type="match status" value="1"/>
</dbReference>